<dbReference type="GO" id="GO:1990170">
    <property type="term" value="P:stress response to cadmium ion"/>
    <property type="evidence" value="ECO:0007669"/>
    <property type="project" value="TreeGrafter"/>
</dbReference>
<keyword evidence="1" id="KW-0742">SOS response</keyword>
<dbReference type="PANTHER" id="PTHR38430">
    <property type="entry name" value="PROTEIN-ARGININE KINASE ACTIVATOR PROTEIN"/>
    <property type="match status" value="1"/>
</dbReference>
<dbReference type="GO" id="GO:0005507">
    <property type="term" value="F:copper ion binding"/>
    <property type="evidence" value="ECO:0007669"/>
    <property type="project" value="TreeGrafter"/>
</dbReference>
<organism evidence="3 4">
    <name type="scientific">Frigoriglobus tundricola</name>
    <dbReference type="NCBI Taxonomy" id="2774151"/>
    <lineage>
        <taxon>Bacteria</taxon>
        <taxon>Pseudomonadati</taxon>
        <taxon>Planctomycetota</taxon>
        <taxon>Planctomycetia</taxon>
        <taxon>Gemmatales</taxon>
        <taxon>Gemmataceae</taxon>
        <taxon>Frigoriglobus</taxon>
    </lineage>
</organism>
<accession>A0A6M5YV89</accession>
<proteinExistence type="predicted"/>
<evidence type="ECO:0000259" key="2">
    <source>
        <dbReference type="PROSITE" id="PS50151"/>
    </source>
</evidence>
<keyword evidence="4" id="KW-1185">Reference proteome</keyword>
<dbReference type="PROSITE" id="PS50151">
    <property type="entry name" value="UVR"/>
    <property type="match status" value="1"/>
</dbReference>
<feature type="domain" description="UVR" evidence="2">
    <location>
        <begin position="124"/>
        <end position="159"/>
    </location>
</feature>
<dbReference type="SUPFAM" id="SSF46600">
    <property type="entry name" value="C-terminal UvrC-binding domain of UvrB"/>
    <property type="match status" value="1"/>
</dbReference>
<sequence>MKCQRCPKQATLHITEVLGEDRYEEVHLCEDCAKKYLVEPQKKAAAKAVAGADEAAEVESAVAGPTCGTCGISYLEFRNQGRFGCPHDYDAFKAELLPLLESIHGDVRHVGKAPRRLPRTQGAVVELTALRRRLQQLVTEENYEEAARVRDRIRELENG</sequence>
<evidence type="ECO:0000313" key="3">
    <source>
        <dbReference type="EMBL" id="QJW97945.1"/>
    </source>
</evidence>
<dbReference type="Proteomes" id="UP000503447">
    <property type="component" value="Chromosome"/>
</dbReference>
<gene>
    <name evidence="3" type="ORF">FTUN_5525</name>
</gene>
<dbReference type="InterPro" id="IPR036876">
    <property type="entry name" value="UVR_dom_sf"/>
</dbReference>
<dbReference type="GO" id="GO:0009432">
    <property type="term" value="P:SOS response"/>
    <property type="evidence" value="ECO:0007669"/>
    <property type="project" value="UniProtKB-KW"/>
</dbReference>
<dbReference type="GO" id="GO:0046870">
    <property type="term" value="F:cadmium ion binding"/>
    <property type="evidence" value="ECO:0007669"/>
    <property type="project" value="TreeGrafter"/>
</dbReference>
<keyword evidence="1" id="KW-0227">DNA damage</keyword>
<dbReference type="PIRSF" id="PIRSF015034">
    <property type="entry name" value="YacH"/>
    <property type="match status" value="1"/>
</dbReference>
<dbReference type="Pfam" id="PF02151">
    <property type="entry name" value="UVR"/>
    <property type="match status" value="1"/>
</dbReference>
<dbReference type="GO" id="GO:0050897">
    <property type="term" value="F:cobalt ion binding"/>
    <property type="evidence" value="ECO:0007669"/>
    <property type="project" value="TreeGrafter"/>
</dbReference>
<name>A0A6M5YV89_9BACT</name>
<protein>
    <submittedName>
        <fullName evidence="3">Nucleotide excision repair protein, with UvrB/UvrC motif</fullName>
    </submittedName>
</protein>
<reference evidence="4" key="1">
    <citation type="submission" date="2020-05" db="EMBL/GenBank/DDBJ databases">
        <title>Frigoriglobus tundricola gen. nov., sp. nov., a psychrotolerant cellulolytic planctomycete of the family Gemmataceae with two divergent copies of 16S rRNA gene.</title>
        <authorList>
            <person name="Kulichevskaya I.S."/>
            <person name="Ivanova A.A."/>
            <person name="Naumoff D.G."/>
            <person name="Beletsky A.V."/>
            <person name="Rijpstra W.I.C."/>
            <person name="Sinninghe Damste J.S."/>
            <person name="Mardanov A.V."/>
            <person name="Ravin N.V."/>
            <person name="Dedysh S.N."/>
        </authorList>
    </citation>
    <scope>NUCLEOTIDE SEQUENCE [LARGE SCALE GENOMIC DNA]</scope>
    <source>
        <strain evidence="4">PL17</strain>
    </source>
</reference>
<dbReference type="EMBL" id="CP053452">
    <property type="protein sequence ID" value="QJW97945.1"/>
    <property type="molecule type" value="Genomic_DNA"/>
</dbReference>
<dbReference type="InterPro" id="IPR025542">
    <property type="entry name" value="YacH"/>
</dbReference>
<dbReference type="RefSeq" id="WP_171473221.1">
    <property type="nucleotide sequence ID" value="NZ_CP053452.2"/>
</dbReference>
<dbReference type="GO" id="GO:1990169">
    <property type="term" value="P:stress response to copper ion"/>
    <property type="evidence" value="ECO:0007669"/>
    <property type="project" value="TreeGrafter"/>
</dbReference>
<dbReference type="InterPro" id="IPR001943">
    <property type="entry name" value="UVR_dom"/>
</dbReference>
<dbReference type="KEGG" id="ftj:FTUN_5525"/>
<dbReference type="AlphaFoldDB" id="A0A6M5YV89"/>
<evidence type="ECO:0000313" key="4">
    <source>
        <dbReference type="Proteomes" id="UP000503447"/>
    </source>
</evidence>
<dbReference type="PANTHER" id="PTHR38430:SF1">
    <property type="entry name" value="PROTEIN-ARGININE KINASE ACTIVATOR PROTEIN"/>
    <property type="match status" value="1"/>
</dbReference>
<evidence type="ECO:0000256" key="1">
    <source>
        <dbReference type="ARBA" id="ARBA00023236"/>
    </source>
</evidence>
<dbReference type="GO" id="GO:0008270">
    <property type="term" value="F:zinc ion binding"/>
    <property type="evidence" value="ECO:0007669"/>
    <property type="project" value="TreeGrafter"/>
</dbReference>